<comment type="function">
    <text evidence="4">Component of the exocyst complex.</text>
</comment>
<feature type="region of interest" description="Disordered" evidence="5">
    <location>
        <begin position="165"/>
        <end position="189"/>
    </location>
</feature>
<evidence type="ECO:0000256" key="4">
    <source>
        <dbReference type="RuleBase" id="RU365026"/>
    </source>
</evidence>
<keyword evidence="4" id="KW-0653">Protein transport</keyword>
<dbReference type="InterPro" id="IPR004140">
    <property type="entry name" value="Exo70"/>
</dbReference>
<evidence type="ECO:0000256" key="3">
    <source>
        <dbReference type="ARBA" id="ARBA00022483"/>
    </source>
</evidence>
<organism evidence="7 8">
    <name type="scientific">Aphanomyces astaci</name>
    <name type="common">Crayfish plague agent</name>
    <dbReference type="NCBI Taxonomy" id="112090"/>
    <lineage>
        <taxon>Eukaryota</taxon>
        <taxon>Sar</taxon>
        <taxon>Stramenopiles</taxon>
        <taxon>Oomycota</taxon>
        <taxon>Saprolegniomycetes</taxon>
        <taxon>Saprolegniales</taxon>
        <taxon>Verrucalvaceae</taxon>
        <taxon>Aphanomyces</taxon>
    </lineage>
</organism>
<dbReference type="PANTHER" id="PTHR12542">
    <property type="entry name" value="EXOCYST COMPLEX PROTEIN EXO70"/>
    <property type="match status" value="1"/>
</dbReference>
<dbReference type="VEuPathDB" id="FungiDB:H257_00030"/>
<dbReference type="AlphaFoldDB" id="A0A6A4ZIX2"/>
<accession>A0A6A4ZIX2</accession>
<gene>
    <name evidence="7" type="ORF">AaE_012094</name>
</gene>
<dbReference type="Proteomes" id="UP000469452">
    <property type="component" value="Unassembled WGS sequence"/>
</dbReference>
<evidence type="ECO:0000259" key="6">
    <source>
        <dbReference type="Pfam" id="PF03081"/>
    </source>
</evidence>
<dbReference type="Pfam" id="PF03081">
    <property type="entry name" value="Exo70_C"/>
    <property type="match status" value="1"/>
</dbReference>
<name>A0A6A4ZIX2_APHAT</name>
<dbReference type="InterPro" id="IPR016159">
    <property type="entry name" value="Cullin_repeat-like_dom_sf"/>
</dbReference>
<proteinExistence type="inferred from homology"/>
<sequence>MVEGGAAAAPGSDPIAVIRRALMDSKTQLSTVNSVLTGFKCGLDRLEGQMMPIYNLTEKLRETQKNIDLSVHELRAVNETFATATEVATTLHQGAKYDQAEYFKAMHRLLESISFMESHRGYEGCGKALEQARHVLNQAQVKCKSDIVNDIGLFCRYAMTLPVSSDPDDNDPSIDQGKAQQEPVVTASQPSDADVAKVNALVQCLLDTGLVPRQLLVEYGEKRLKHIKDFFKDANAATPPADISTAQHMKETIGRYLDMVVYVIKMEKGLATKVFATEDLSHAALSYTIAPLLETLTHDVKRGTPHRNDVFRPLDLHYLFKAKSAAFQDALQPPLRLREHPGVETADPWKLVGIVAKMEEELAVAAKSTLSQFKTDIGDALMQDKQLGRFRDGNVHPVSSNVRRLRFTICDTDIYDAGSGQVMQFVRHLCDHVVELECLLKSDQTTNVAYFVGTSSQLHCIVHMGVLTLSQIENAQFIDVQCGCWRDSIVMKLIESLKASNVIKGGREDLRTLFTLNNVMYISQSLKQLGQDLHTPAQAVVTAALQQTIQPKVAALGDKAIQDFMHLRWEYTNKLVDNRLSSYDEFDAILADPTTKLQYNRNSDVLTLDSGRLVKEKFTKSYTVPDADLRKTLMASALQRIVPSYTVFYDKYSVVHFSKKHMDKYVKYTPANVDAMLHELFQGLHHPSTSSHASSS</sequence>
<comment type="similarity">
    <text evidence="1 4">Belongs to the EXO70 family.</text>
</comment>
<dbReference type="GO" id="GO:0006887">
    <property type="term" value="P:exocytosis"/>
    <property type="evidence" value="ECO:0007669"/>
    <property type="project" value="UniProtKB-KW"/>
</dbReference>
<protein>
    <recommendedName>
        <fullName evidence="4">Exocyst subunit Exo70 family protein</fullName>
    </recommendedName>
</protein>
<evidence type="ECO:0000313" key="8">
    <source>
        <dbReference type="Proteomes" id="UP000469452"/>
    </source>
</evidence>
<dbReference type="EMBL" id="VJMI01017890">
    <property type="protein sequence ID" value="KAF0712185.1"/>
    <property type="molecule type" value="Genomic_DNA"/>
</dbReference>
<dbReference type="InterPro" id="IPR046364">
    <property type="entry name" value="Exo70_C"/>
</dbReference>
<dbReference type="GO" id="GO:0000145">
    <property type="term" value="C:exocyst"/>
    <property type="evidence" value="ECO:0007669"/>
    <property type="project" value="InterPro"/>
</dbReference>
<evidence type="ECO:0000313" key="7">
    <source>
        <dbReference type="EMBL" id="KAF0712185.1"/>
    </source>
</evidence>
<evidence type="ECO:0000256" key="5">
    <source>
        <dbReference type="SAM" id="MobiDB-lite"/>
    </source>
</evidence>
<reference evidence="7 8" key="1">
    <citation type="submission" date="2019-06" db="EMBL/GenBank/DDBJ databases">
        <title>Genomics analysis of Aphanomyces spp. identifies a new class of oomycete effector associated with host adaptation.</title>
        <authorList>
            <person name="Gaulin E."/>
        </authorList>
    </citation>
    <scope>NUCLEOTIDE SEQUENCE [LARGE SCALE GENOMIC DNA]</scope>
    <source>
        <strain evidence="7 8">E</strain>
    </source>
</reference>
<dbReference type="PANTHER" id="PTHR12542:SF41">
    <property type="entry name" value="EXOCYST COMPLEX COMPONENT 7"/>
    <property type="match status" value="1"/>
</dbReference>
<comment type="caution">
    <text evidence="7">The sequence shown here is derived from an EMBL/GenBank/DDBJ whole genome shotgun (WGS) entry which is preliminary data.</text>
</comment>
<feature type="domain" description="Exocyst complex subunit Exo70 C-terminal" evidence="6">
    <location>
        <begin position="619"/>
        <end position="678"/>
    </location>
</feature>
<keyword evidence="2 4" id="KW-0813">Transport</keyword>
<dbReference type="Gene3D" id="1.20.1280.170">
    <property type="entry name" value="Exocyst complex component Exo70"/>
    <property type="match status" value="2"/>
</dbReference>
<evidence type="ECO:0000256" key="2">
    <source>
        <dbReference type="ARBA" id="ARBA00022448"/>
    </source>
</evidence>
<evidence type="ECO:0000256" key="1">
    <source>
        <dbReference type="ARBA" id="ARBA00006756"/>
    </source>
</evidence>
<dbReference type="GO" id="GO:0005546">
    <property type="term" value="F:phosphatidylinositol-4,5-bisphosphate binding"/>
    <property type="evidence" value="ECO:0007669"/>
    <property type="project" value="InterPro"/>
</dbReference>
<dbReference type="GO" id="GO:0015031">
    <property type="term" value="P:protein transport"/>
    <property type="evidence" value="ECO:0007669"/>
    <property type="project" value="UniProtKB-KW"/>
</dbReference>
<keyword evidence="3 4" id="KW-0268">Exocytosis</keyword>
<dbReference type="SUPFAM" id="SSF74788">
    <property type="entry name" value="Cullin repeat-like"/>
    <property type="match status" value="1"/>
</dbReference>